<name>A0A3E0VUS4_9MICO</name>
<sequence length="166" mass="17341">MSRRKRIITAGILAAVCASSIVGGGALGASADPVAPTVKGSQTYFPFVVPEPGSSNRTVAPVHGYIGFGSWPGVTTGDFALSVGCDDAQTYALSSRLYPSWQPVKTEIYFDVDLPLSLVGHSCTLTATASNGQTVQFAPPRYDNDKGKTSTLAYGSLVYRSRTGGL</sequence>
<dbReference type="OrthoDB" id="9963372at2"/>
<evidence type="ECO:0000313" key="2">
    <source>
        <dbReference type="EMBL" id="RFA13824.1"/>
    </source>
</evidence>
<reference evidence="2 3" key="1">
    <citation type="submission" date="2017-04" db="EMBL/GenBank/DDBJ databases">
        <title>Comparative genome analysis of Subtercola boreus.</title>
        <authorList>
            <person name="Cho Y.-J."/>
            <person name="Cho A."/>
            <person name="Kim O.-S."/>
            <person name="Lee J.-I."/>
        </authorList>
    </citation>
    <scope>NUCLEOTIDE SEQUENCE [LARGE SCALE GENOMIC DNA]</scope>
    <source>
        <strain evidence="2 3">P27479</strain>
    </source>
</reference>
<dbReference type="RefSeq" id="WP_116411924.1">
    <property type="nucleotide sequence ID" value="NZ_NBXB01000032.1"/>
</dbReference>
<keyword evidence="1" id="KW-0732">Signal</keyword>
<dbReference type="EMBL" id="NBXB01000032">
    <property type="protein sequence ID" value="RFA13824.1"/>
    <property type="molecule type" value="Genomic_DNA"/>
</dbReference>
<evidence type="ECO:0000256" key="1">
    <source>
        <dbReference type="SAM" id="SignalP"/>
    </source>
</evidence>
<feature type="signal peptide" evidence="1">
    <location>
        <begin position="1"/>
        <end position="31"/>
    </location>
</feature>
<feature type="chain" id="PRO_5017577756" evidence="1">
    <location>
        <begin position="32"/>
        <end position="166"/>
    </location>
</feature>
<organism evidence="2 3">
    <name type="scientific">Subtercola boreus</name>
    <dbReference type="NCBI Taxonomy" id="120213"/>
    <lineage>
        <taxon>Bacteria</taxon>
        <taxon>Bacillati</taxon>
        <taxon>Actinomycetota</taxon>
        <taxon>Actinomycetes</taxon>
        <taxon>Micrococcales</taxon>
        <taxon>Microbacteriaceae</taxon>
        <taxon>Subtercola</taxon>
    </lineage>
</organism>
<gene>
    <name evidence="2" type="ORF">B7R22_11610</name>
</gene>
<accession>A0A3E0VUS4</accession>
<dbReference type="Proteomes" id="UP000256541">
    <property type="component" value="Unassembled WGS sequence"/>
</dbReference>
<evidence type="ECO:0000313" key="3">
    <source>
        <dbReference type="Proteomes" id="UP000256541"/>
    </source>
</evidence>
<proteinExistence type="predicted"/>
<comment type="caution">
    <text evidence="2">The sequence shown here is derived from an EMBL/GenBank/DDBJ whole genome shotgun (WGS) entry which is preliminary data.</text>
</comment>
<protein>
    <submittedName>
        <fullName evidence="2">Uncharacterized protein</fullName>
    </submittedName>
</protein>
<dbReference type="AlphaFoldDB" id="A0A3E0VUS4"/>